<keyword evidence="8" id="KW-0675">Receptor</keyword>
<evidence type="ECO:0000256" key="5">
    <source>
        <dbReference type="ARBA" id="ARBA00022989"/>
    </source>
</evidence>
<dbReference type="SUPFAM" id="SSF53822">
    <property type="entry name" value="Periplasmic binding protein-like I"/>
    <property type="match status" value="4"/>
</dbReference>
<dbReference type="Gene3D" id="2.10.50.30">
    <property type="entry name" value="GPCR, family 3, nine cysteines domain"/>
    <property type="match status" value="1"/>
</dbReference>
<feature type="domain" description="G-protein coupled receptors family 3 profile" evidence="12">
    <location>
        <begin position="965"/>
        <end position="1065"/>
    </location>
</feature>
<dbReference type="InterPro" id="IPR017978">
    <property type="entry name" value="GPCR_3_C"/>
</dbReference>
<dbReference type="Pfam" id="PF07562">
    <property type="entry name" value="NCD3G"/>
    <property type="match status" value="2"/>
</dbReference>
<accession>A0ABQ7T916</accession>
<protein>
    <recommendedName>
        <fullName evidence="12">G-protein coupled receptors family 3 profile domain-containing protein</fullName>
    </recommendedName>
</protein>
<keyword evidence="3 11" id="KW-0812">Transmembrane</keyword>
<dbReference type="InterPro" id="IPR028082">
    <property type="entry name" value="Peripla_BP_I"/>
</dbReference>
<keyword evidence="14" id="KW-1185">Reference proteome</keyword>
<evidence type="ECO:0000256" key="2">
    <source>
        <dbReference type="ARBA" id="ARBA00022475"/>
    </source>
</evidence>
<dbReference type="InterPro" id="IPR038550">
    <property type="entry name" value="GPCR_3_9-Cys_sf"/>
</dbReference>
<dbReference type="InterPro" id="IPR000337">
    <property type="entry name" value="GPCR_3"/>
</dbReference>
<evidence type="ECO:0000313" key="14">
    <source>
        <dbReference type="Proteomes" id="UP000826234"/>
    </source>
</evidence>
<evidence type="ECO:0000256" key="8">
    <source>
        <dbReference type="ARBA" id="ARBA00023170"/>
    </source>
</evidence>
<evidence type="ECO:0000256" key="3">
    <source>
        <dbReference type="ARBA" id="ARBA00022692"/>
    </source>
</evidence>
<evidence type="ECO:0000256" key="4">
    <source>
        <dbReference type="ARBA" id="ARBA00022729"/>
    </source>
</evidence>
<keyword evidence="4" id="KW-0732">Signal</keyword>
<gene>
    <name evidence="13" type="ORF">JD844_001043</name>
</gene>
<dbReference type="InterPro" id="IPR001828">
    <property type="entry name" value="ANF_lig-bd_rcpt"/>
</dbReference>
<dbReference type="EMBL" id="JAIPUX010000521">
    <property type="protein sequence ID" value="KAH0626206.1"/>
    <property type="molecule type" value="Genomic_DNA"/>
</dbReference>
<keyword evidence="10" id="KW-0807">Transducer</keyword>
<keyword evidence="2" id="KW-1003">Cell membrane</keyword>
<comment type="caution">
    <text evidence="13">The sequence shown here is derived from an EMBL/GenBank/DDBJ whole genome shotgun (WGS) entry which is preliminary data.</text>
</comment>
<feature type="transmembrane region" description="Helical" evidence="11">
    <location>
        <begin position="1000"/>
        <end position="1023"/>
    </location>
</feature>
<evidence type="ECO:0000259" key="12">
    <source>
        <dbReference type="PROSITE" id="PS50259"/>
    </source>
</evidence>
<keyword evidence="5 11" id="KW-1133">Transmembrane helix</keyword>
<dbReference type="Pfam" id="PF00003">
    <property type="entry name" value="7tm_3"/>
    <property type="match status" value="1"/>
</dbReference>
<evidence type="ECO:0000256" key="9">
    <source>
        <dbReference type="ARBA" id="ARBA00023180"/>
    </source>
</evidence>
<evidence type="ECO:0000256" key="6">
    <source>
        <dbReference type="ARBA" id="ARBA00023040"/>
    </source>
</evidence>
<keyword evidence="7 11" id="KW-0472">Membrane</keyword>
<dbReference type="PANTHER" id="PTHR24061">
    <property type="entry name" value="CALCIUM-SENSING RECEPTOR-RELATED"/>
    <property type="match status" value="1"/>
</dbReference>
<evidence type="ECO:0000256" key="11">
    <source>
        <dbReference type="SAM" id="Phobius"/>
    </source>
</evidence>
<feature type="transmembrane region" description="Helical" evidence="11">
    <location>
        <begin position="1035"/>
        <end position="1061"/>
    </location>
</feature>
<dbReference type="InterPro" id="IPR004073">
    <property type="entry name" value="GPCR_3_vmron_rcpt_2"/>
</dbReference>
<keyword evidence="9" id="KW-0325">Glycoprotein</keyword>
<dbReference type="PRINTS" id="PR01535">
    <property type="entry name" value="VOMERONASL2R"/>
</dbReference>
<dbReference type="PRINTS" id="PR00248">
    <property type="entry name" value="GPCRMGR"/>
</dbReference>
<name>A0ABQ7T916_PHRPL</name>
<feature type="transmembrane region" description="Helical" evidence="11">
    <location>
        <begin position="965"/>
        <end position="988"/>
    </location>
</feature>
<evidence type="ECO:0000313" key="13">
    <source>
        <dbReference type="EMBL" id="KAH0626206.1"/>
    </source>
</evidence>
<comment type="subcellular location">
    <subcellularLocation>
        <location evidence="1">Cell membrane</location>
        <topology evidence="1">Multi-pass membrane protein</topology>
    </subcellularLocation>
</comment>
<proteinExistence type="predicted"/>
<keyword evidence="6" id="KW-0297">G-protein coupled receptor</keyword>
<organism evidence="13 14">
    <name type="scientific">Phrynosoma platyrhinos</name>
    <name type="common">Desert horned lizard</name>
    <dbReference type="NCBI Taxonomy" id="52577"/>
    <lineage>
        <taxon>Eukaryota</taxon>
        <taxon>Metazoa</taxon>
        <taxon>Chordata</taxon>
        <taxon>Craniata</taxon>
        <taxon>Vertebrata</taxon>
        <taxon>Euteleostomi</taxon>
        <taxon>Lepidosauria</taxon>
        <taxon>Squamata</taxon>
        <taxon>Bifurcata</taxon>
        <taxon>Unidentata</taxon>
        <taxon>Episquamata</taxon>
        <taxon>Toxicofera</taxon>
        <taxon>Iguania</taxon>
        <taxon>Phrynosomatidae</taxon>
        <taxon>Phrynosomatinae</taxon>
        <taxon>Phrynosoma</taxon>
    </lineage>
</organism>
<dbReference type="PANTHER" id="PTHR24061:SF599">
    <property type="entry name" value="G-PROTEIN COUPLED RECEPTORS FAMILY 3 PROFILE DOMAIN-CONTAINING PROTEIN"/>
    <property type="match status" value="1"/>
</dbReference>
<evidence type="ECO:0000256" key="1">
    <source>
        <dbReference type="ARBA" id="ARBA00004651"/>
    </source>
</evidence>
<dbReference type="InterPro" id="IPR011500">
    <property type="entry name" value="GPCR_3_9-Cys_dom"/>
</dbReference>
<sequence>MEEISRNYKLLPNHTLGEIHKLNMYNEMGTCLATMQILFTGHRDPPNYICQRKHRIMAVLGGLSSHTSKQMPHILNVYKMAQLSYNSFDPALNDRTQFPSVYRMIPSESGQYVGIVRLFQHYGWTWIGLLVSADDSGELFLRTLTPQLLKNSICLAFQEIVPIVMNPWGEKLPLHHEFKRIDSVLTSADTDVILVHGDSRSMEGLRMVMLFREFNGLMLTEKVWVITAQWDFTSAFHSTAFTPKYFNGTLSFALHTKEVEGYEEFLSTLNPNESEDYLLHYFLKHIHFNNNAGEEIFFDQNGQLATGYDIINTITFSNQTIHQVHIGRIDPQAPAGKEFLLYGRTITWNHRFDQNTPHAICAEHCQPGQSKTIRDGEQICCYDCPPCSEEMISTQTDSEKCNKCPEDQHPNKNQDGCIPKPNIQKSHCSILPKYFQQYLVFQFAREEINKNGNLLPNHTLGEIFAPNIYNEMGTCLATMDVLFTGHMNPPNYICNRKYKIMAIVGGLSSHNSKQMPHILNIYKILQLSYGSFDPALNDKSQFPSVYRMIPSESALYVGIVKLFQNFGWTWVGIIISDDDSGELFLRILIPQLLQNSICLAFQEIIPTITKHWDGKLQLNHKLAKIKLVLSSSDTDVILVHGDARSMESLRTVLYFSEFNEKKPTQKVWVITAQWDFTSPFSTEVFTPKSFNGTLSFTLHTKEVKGYAEFLDTLNPNEKNDFYTPLFWACTFGCSLPQYNHYMSNAANCTGEEKLSSLPNTMFEIGMSGQTYSIYNAVYAIAHTLHAMFSSRTKWKKLGDGGIWDLWNVHPWKLNFFLKHIHFNNTAGEEIFFDKNGQLTTGYDIINTVTFPNQSIHQVHIGRIDTQALAGKEFLLYGRSVTWNHRFNQKSPSAICVEHCQPGHSKTIWEGKQICCYDCLPCSEGMISNQTDAENCNQCPEDQHSNRNRDECIPKPINYMSFEDPLGIVLASLVLFFSLITLVVMWTFIRDRHTPIIKANNWTITCVLLSSLLLCFLCSLLFIGKPGVVSCLLRQTFFAIVFSIAVSSVLAKTLTVVLAFMATKPGNRLSYSSFDPALNDKVQFPSVYRMIPNEMAQYVGIVKLLKHFGWTWIGLIVSEDDSGEALLRTLVPWLLQNSICFAFKENIPIVKENWVTSLEETGENLHKLAQINFILSSSNASVILVHGDSQSMEVLRLILVVNEFVEMKPTEKVWIITAQQNRSSLGPIASGDMDAATAHFGLGLRTAMELLLRDGNPPNYICNRKFKIIAVIGGLSTHNSRQMPHILNIYKMAQLSYGSFDPALNDKVQFPSVYRMIPNERAQYVGIVKLLKHFGWTWIGLIVSEDDSGEALLKTLVPWLLQSSICFAFKEIVPIVKENWMTSVEETWEVHYKMARIQFILSSNDTNVILVHGDSQSMLVLQLILMVNEFVEMKPTEKVWIITAQWDFTATFFSGVFTLKSFNGTLSFALSTKKIEGYARYLRTINPTENHDYVATVLWTSAFQCSFPQYDFYVPVNNNATNCTGEEKLSNLPESVFEMGMSGQSYSIYNAVYAIAHALHAMLFSRSKHKGGRAGGTWDLQNIHPWQLHSFLKHIHFNNAAGEEIFFDENGELGTGYDILNTVTFHNWSIHSSHVGWSDPRAPEGKDFLIHQNSILWNHKFIQV</sequence>
<reference evidence="13 14" key="1">
    <citation type="journal article" date="2022" name="Gigascience">
        <title>A chromosome-level genome assembly and annotation of the desert horned lizard, Phrynosoma platyrhinos, provides insight into chromosomal rearrangements among reptiles.</title>
        <authorList>
            <person name="Koochekian N."/>
            <person name="Ascanio A."/>
            <person name="Farleigh K."/>
            <person name="Card D.C."/>
            <person name="Schield D.R."/>
            <person name="Castoe T.A."/>
            <person name="Jezkova T."/>
        </authorList>
    </citation>
    <scope>NUCLEOTIDE SEQUENCE [LARGE SCALE GENOMIC DNA]</scope>
    <source>
        <strain evidence="13">NK-2021</strain>
    </source>
</reference>
<dbReference type="PROSITE" id="PS50259">
    <property type="entry name" value="G_PROTEIN_RECEP_F3_4"/>
    <property type="match status" value="1"/>
</dbReference>
<dbReference type="Gene3D" id="3.40.50.2300">
    <property type="match status" value="8"/>
</dbReference>
<dbReference type="InterPro" id="IPR000068">
    <property type="entry name" value="GPCR_3_Ca_sens_rcpt-rel"/>
</dbReference>
<evidence type="ECO:0000256" key="7">
    <source>
        <dbReference type="ARBA" id="ARBA00023136"/>
    </source>
</evidence>
<evidence type="ECO:0000256" key="10">
    <source>
        <dbReference type="ARBA" id="ARBA00023224"/>
    </source>
</evidence>
<dbReference type="Pfam" id="PF01094">
    <property type="entry name" value="ANF_receptor"/>
    <property type="match status" value="3"/>
</dbReference>
<dbReference type="Proteomes" id="UP000826234">
    <property type="component" value="Unassembled WGS sequence"/>
</dbReference>